<sequence>MANMRPRVTKRERKLHLSYELPHRIHDAQIYPITAPNGSTLIIYGHSQGLRLLWRGGRRRRDGSTTARTNGARQDQLMVLDDDDTPDAEFEDEEEELDQDCPYASITQELDLSMEWDVLRVAVPSLNSSALTPPLLRKNALVTIALSNGTVMLLQIPLNPPAERAKDQARMQIYDTRNELAGKGPVPSNVAVKFFPVDSHASTGLKRQQEGVEGHLLIASAFRALNIWTMSVMAHELAGEEQSMFQRFQTVPLSSPSTCLSFHPSVRSAQVLLVDISGAARIYDPHALKTAPKRPGSSDSQLEAPKATGAPGKWITTYLTGFHSEQDVAPGLARRKKILDAKWVNSGKGVLALMDDGQWGVWDVLGTLRSENHIQGFVLEGYLSSSPVGDAVESNKPKKGLSNLAPMTPNTRKAKSQELFTGAPKVAGVASRGGISVSSTTPRTGQTDESVVMWYNTDVYSIASMQQFWQRSTSSGGSVGSMHAPAMAHLTDIDLISENITSVSQFRSQFSSAGIGHMNTRRDLLISGEHRALILQNLRPPTPARGLFSLVERPASRDVAMSDSSLGQGLDGINAVLDSMNTTSRRVGFAQ</sequence>
<dbReference type="SUPFAM" id="SSF50978">
    <property type="entry name" value="WD40 repeat-like"/>
    <property type="match status" value="1"/>
</dbReference>
<evidence type="ECO:0000313" key="2">
    <source>
        <dbReference type="EMBL" id="CAK4034224.1"/>
    </source>
</evidence>
<comment type="caution">
    <text evidence="2">The sequence shown here is derived from an EMBL/GenBank/DDBJ whole genome shotgun (WGS) entry which is preliminary data.</text>
</comment>
<dbReference type="AlphaFoldDB" id="A0AAI9EFE4"/>
<dbReference type="InterPro" id="IPR015943">
    <property type="entry name" value="WD40/YVTN_repeat-like_dom_sf"/>
</dbReference>
<evidence type="ECO:0000256" key="1">
    <source>
        <dbReference type="SAM" id="MobiDB-lite"/>
    </source>
</evidence>
<reference evidence="2" key="1">
    <citation type="submission" date="2023-11" db="EMBL/GenBank/DDBJ databases">
        <authorList>
            <person name="Alioto T."/>
            <person name="Alioto T."/>
            <person name="Gomez Garrido J."/>
        </authorList>
    </citation>
    <scope>NUCLEOTIDE SEQUENCE</scope>
</reference>
<feature type="region of interest" description="Disordered" evidence="1">
    <location>
        <begin position="288"/>
        <end position="308"/>
    </location>
</feature>
<proteinExistence type="predicted"/>
<evidence type="ECO:0000313" key="3">
    <source>
        <dbReference type="Proteomes" id="UP001296104"/>
    </source>
</evidence>
<name>A0AAI9EFE4_9PEZI</name>
<organism evidence="2 3">
    <name type="scientific">Lecanosticta acicola</name>
    <dbReference type="NCBI Taxonomy" id="111012"/>
    <lineage>
        <taxon>Eukaryota</taxon>
        <taxon>Fungi</taxon>
        <taxon>Dikarya</taxon>
        <taxon>Ascomycota</taxon>
        <taxon>Pezizomycotina</taxon>
        <taxon>Dothideomycetes</taxon>
        <taxon>Dothideomycetidae</taxon>
        <taxon>Mycosphaerellales</taxon>
        <taxon>Mycosphaerellaceae</taxon>
        <taxon>Lecanosticta</taxon>
    </lineage>
</organism>
<accession>A0AAI9EFE4</accession>
<dbReference type="Gene3D" id="2.130.10.10">
    <property type="entry name" value="YVTN repeat-like/Quinoprotein amine dehydrogenase"/>
    <property type="match status" value="1"/>
</dbReference>
<evidence type="ECO:0008006" key="4">
    <source>
        <dbReference type="Google" id="ProtNLM"/>
    </source>
</evidence>
<dbReference type="Proteomes" id="UP001296104">
    <property type="component" value="Unassembled WGS sequence"/>
</dbReference>
<dbReference type="InterPro" id="IPR036322">
    <property type="entry name" value="WD40_repeat_dom_sf"/>
</dbReference>
<protein>
    <recommendedName>
        <fullName evidence="4">Nucleoporin NUP37</fullName>
    </recommendedName>
</protein>
<dbReference type="EMBL" id="CAVMBE010000109">
    <property type="protein sequence ID" value="CAK4034224.1"/>
    <property type="molecule type" value="Genomic_DNA"/>
</dbReference>
<feature type="region of interest" description="Disordered" evidence="1">
    <location>
        <begin position="393"/>
        <end position="419"/>
    </location>
</feature>
<keyword evidence="3" id="KW-1185">Reference proteome</keyword>
<gene>
    <name evidence="2" type="ORF">LECACI_7A009382</name>
</gene>